<reference evidence="2" key="1">
    <citation type="journal article" date="2019" name="Int. J. Syst. Evol. Microbiol.">
        <title>The Global Catalogue of Microorganisms (GCM) 10K type strain sequencing project: providing services to taxonomists for standard genome sequencing and annotation.</title>
        <authorList>
            <consortium name="The Broad Institute Genomics Platform"/>
            <consortium name="The Broad Institute Genome Sequencing Center for Infectious Disease"/>
            <person name="Wu L."/>
            <person name="Ma J."/>
        </authorList>
    </citation>
    <scope>NUCLEOTIDE SEQUENCE [LARGE SCALE GENOMIC DNA]</scope>
    <source>
        <strain evidence="2">CGMCC 1.12923</strain>
    </source>
</reference>
<accession>A0ABQ1RGI1</accession>
<dbReference type="EMBL" id="BMGJ01000008">
    <property type="protein sequence ID" value="GGD67617.1"/>
    <property type="molecule type" value="Genomic_DNA"/>
</dbReference>
<dbReference type="Proteomes" id="UP000614272">
    <property type="component" value="Unassembled WGS sequence"/>
</dbReference>
<keyword evidence="2" id="KW-1185">Reference proteome</keyword>
<comment type="caution">
    <text evidence="1">The sequence shown here is derived from an EMBL/GenBank/DDBJ whole genome shotgun (WGS) entry which is preliminary data.</text>
</comment>
<evidence type="ECO:0000313" key="1">
    <source>
        <dbReference type="EMBL" id="GGD67617.1"/>
    </source>
</evidence>
<gene>
    <name evidence="1" type="ORF">GCM10011357_23440</name>
</gene>
<organism evidence="1 2">
    <name type="scientific">Lacimicrobium alkaliphilum</name>
    <dbReference type="NCBI Taxonomy" id="1526571"/>
    <lineage>
        <taxon>Bacteria</taxon>
        <taxon>Pseudomonadati</taxon>
        <taxon>Pseudomonadota</taxon>
        <taxon>Gammaproteobacteria</taxon>
        <taxon>Alteromonadales</taxon>
        <taxon>Alteromonadaceae</taxon>
        <taxon>Lacimicrobium</taxon>
    </lineage>
</organism>
<protein>
    <submittedName>
        <fullName evidence="1">Uncharacterized protein</fullName>
    </submittedName>
</protein>
<sequence>MFNDVGHGVYLLAFNYLRHDTIEKRKKIHHLSLKSLIRLDSIARDTSKSAIVEINSNFFIKQQSISVLALSHSASDSSK</sequence>
<name>A0ABQ1RGI1_9ALTE</name>
<proteinExistence type="predicted"/>
<evidence type="ECO:0000313" key="2">
    <source>
        <dbReference type="Proteomes" id="UP000614272"/>
    </source>
</evidence>